<keyword evidence="1" id="KW-0343">GTPase activation</keyword>
<comment type="caution">
    <text evidence="5">The sequence shown here is derived from an EMBL/GenBank/DDBJ whole genome shotgun (WGS) entry which is preliminary data.</text>
</comment>
<dbReference type="InterPro" id="IPR036034">
    <property type="entry name" value="PDZ_sf"/>
</dbReference>
<dbReference type="Proteomes" id="UP001177023">
    <property type="component" value="Unassembled WGS sequence"/>
</dbReference>
<dbReference type="SUPFAM" id="SSF50156">
    <property type="entry name" value="PDZ domain-like"/>
    <property type="match status" value="1"/>
</dbReference>
<dbReference type="GO" id="GO:0097060">
    <property type="term" value="C:synaptic membrane"/>
    <property type="evidence" value="ECO:0007669"/>
    <property type="project" value="TreeGrafter"/>
</dbReference>
<evidence type="ECO:0000259" key="3">
    <source>
        <dbReference type="PROSITE" id="PS50106"/>
    </source>
</evidence>
<evidence type="ECO:0008006" key="7">
    <source>
        <dbReference type="Google" id="ProtNLM"/>
    </source>
</evidence>
<dbReference type="InterPro" id="IPR000198">
    <property type="entry name" value="RhoGAP_dom"/>
</dbReference>
<dbReference type="PANTHER" id="PTHR46150:SF3">
    <property type="entry name" value="RHO GTPASE-ACTIVATING PROTEIN 100F"/>
    <property type="match status" value="1"/>
</dbReference>
<dbReference type="Gene3D" id="2.30.42.10">
    <property type="match status" value="1"/>
</dbReference>
<dbReference type="SUPFAM" id="SSF48350">
    <property type="entry name" value="GTPase activation domain, GAP"/>
    <property type="match status" value="1"/>
</dbReference>
<dbReference type="Pfam" id="PF25336">
    <property type="entry name" value="C2_SYDE"/>
    <property type="match status" value="1"/>
</dbReference>
<reference evidence="5" key="1">
    <citation type="submission" date="2023-06" db="EMBL/GenBank/DDBJ databases">
        <authorList>
            <person name="Delattre M."/>
        </authorList>
    </citation>
    <scope>NUCLEOTIDE SEQUENCE</scope>
    <source>
        <strain evidence="5">AF72</strain>
    </source>
</reference>
<accession>A0AA36D5P9</accession>
<dbReference type="GO" id="GO:0030030">
    <property type="term" value="P:cell projection organization"/>
    <property type="evidence" value="ECO:0007669"/>
    <property type="project" value="TreeGrafter"/>
</dbReference>
<gene>
    <name evidence="5" type="ORF">MSPICULIGERA_LOCUS19735</name>
</gene>
<dbReference type="InterPro" id="IPR035892">
    <property type="entry name" value="C2_domain_sf"/>
</dbReference>
<evidence type="ECO:0000313" key="6">
    <source>
        <dbReference type="Proteomes" id="UP001177023"/>
    </source>
</evidence>
<evidence type="ECO:0000256" key="2">
    <source>
        <dbReference type="SAM" id="MobiDB-lite"/>
    </source>
</evidence>
<proteinExistence type="predicted"/>
<feature type="domain" description="PDZ" evidence="3">
    <location>
        <begin position="62"/>
        <end position="133"/>
    </location>
</feature>
<feature type="domain" description="Rho-GAP" evidence="4">
    <location>
        <begin position="497"/>
        <end position="676"/>
    </location>
</feature>
<dbReference type="AlphaFoldDB" id="A0AA36D5P9"/>
<keyword evidence="6" id="KW-1185">Reference proteome</keyword>
<dbReference type="SMART" id="SM00228">
    <property type="entry name" value="PDZ"/>
    <property type="match status" value="1"/>
</dbReference>
<dbReference type="GO" id="GO:0007165">
    <property type="term" value="P:signal transduction"/>
    <property type="evidence" value="ECO:0007669"/>
    <property type="project" value="InterPro"/>
</dbReference>
<dbReference type="PROSITE" id="PS50106">
    <property type="entry name" value="PDZ"/>
    <property type="match status" value="1"/>
</dbReference>
<evidence type="ECO:0000313" key="5">
    <source>
        <dbReference type="EMBL" id="CAJ0581578.1"/>
    </source>
</evidence>
<dbReference type="Pfam" id="PF00620">
    <property type="entry name" value="RhoGAP"/>
    <property type="match status" value="1"/>
</dbReference>
<name>A0AA36D5P9_9BILA</name>
<dbReference type="PANTHER" id="PTHR46150">
    <property type="entry name" value="RHO GTPASE-ACTIVATING PROTEIN 100F"/>
    <property type="match status" value="1"/>
</dbReference>
<dbReference type="Pfam" id="PF00595">
    <property type="entry name" value="PDZ"/>
    <property type="match status" value="1"/>
</dbReference>
<dbReference type="GO" id="GO:0005096">
    <property type="term" value="F:GTPase activator activity"/>
    <property type="evidence" value="ECO:0007669"/>
    <property type="project" value="UniProtKB-KW"/>
</dbReference>
<feature type="non-terminal residue" evidence="5">
    <location>
        <position position="676"/>
    </location>
</feature>
<dbReference type="CDD" id="cd06718">
    <property type="entry name" value="PDZ_Par6-like"/>
    <property type="match status" value="1"/>
</dbReference>
<feature type="compositionally biased region" description="Polar residues" evidence="2">
    <location>
        <begin position="196"/>
        <end position="208"/>
    </location>
</feature>
<dbReference type="EMBL" id="CATQJA010002663">
    <property type="protein sequence ID" value="CAJ0581578.1"/>
    <property type="molecule type" value="Genomic_DNA"/>
</dbReference>
<dbReference type="Gene3D" id="1.10.555.10">
    <property type="entry name" value="Rho GTPase activation protein"/>
    <property type="match status" value="1"/>
</dbReference>
<dbReference type="InterPro" id="IPR057459">
    <property type="entry name" value="SYDE1/2_C2"/>
</dbReference>
<evidence type="ECO:0000259" key="4">
    <source>
        <dbReference type="PROSITE" id="PS50238"/>
    </source>
</evidence>
<dbReference type="CDD" id="cd00030">
    <property type="entry name" value="C2"/>
    <property type="match status" value="1"/>
</dbReference>
<evidence type="ECO:0000256" key="1">
    <source>
        <dbReference type="ARBA" id="ARBA00022468"/>
    </source>
</evidence>
<dbReference type="InterPro" id="IPR008936">
    <property type="entry name" value="Rho_GTPase_activation_prot"/>
</dbReference>
<dbReference type="SUPFAM" id="SSF49562">
    <property type="entry name" value="C2 domain (Calcium/lipid-binding domain, CaLB)"/>
    <property type="match status" value="1"/>
</dbReference>
<dbReference type="GO" id="GO:0016477">
    <property type="term" value="P:cell migration"/>
    <property type="evidence" value="ECO:0007669"/>
    <property type="project" value="TreeGrafter"/>
</dbReference>
<organism evidence="5 6">
    <name type="scientific">Mesorhabditis spiculigera</name>
    <dbReference type="NCBI Taxonomy" id="96644"/>
    <lineage>
        <taxon>Eukaryota</taxon>
        <taxon>Metazoa</taxon>
        <taxon>Ecdysozoa</taxon>
        <taxon>Nematoda</taxon>
        <taxon>Chromadorea</taxon>
        <taxon>Rhabditida</taxon>
        <taxon>Rhabditina</taxon>
        <taxon>Rhabditomorpha</taxon>
        <taxon>Rhabditoidea</taxon>
        <taxon>Rhabditidae</taxon>
        <taxon>Mesorhabditinae</taxon>
        <taxon>Mesorhabditis</taxon>
    </lineage>
</organism>
<dbReference type="Gene3D" id="2.60.40.150">
    <property type="entry name" value="C2 domain"/>
    <property type="match status" value="1"/>
</dbReference>
<dbReference type="InterPro" id="IPR001478">
    <property type="entry name" value="PDZ"/>
</dbReference>
<protein>
    <recommendedName>
        <fullName evidence="7">Rho GTPase-activating protein syd-1</fullName>
    </recommendedName>
</protein>
<dbReference type="InterPro" id="IPR052118">
    <property type="entry name" value="Rho-GAP_regulator"/>
</dbReference>
<feature type="region of interest" description="Disordered" evidence="2">
    <location>
        <begin position="171"/>
        <end position="230"/>
    </location>
</feature>
<dbReference type="GO" id="GO:0046578">
    <property type="term" value="P:regulation of Ras protein signal transduction"/>
    <property type="evidence" value="ECO:0007669"/>
    <property type="project" value="TreeGrafter"/>
</dbReference>
<dbReference type="PROSITE" id="PS50238">
    <property type="entry name" value="RHOGAP"/>
    <property type="match status" value="1"/>
</dbReference>
<sequence length="676" mass="75003">MDGPSSSTAAGGLPEEIYRQIRAVDQASSTLTRGALLGLSARILDRSEFRAPQTGEVFVVQLVEVIKKPGQSLGLFLREGNGIDRSSGVFVSRLADNSELAKAEDLVRSGDEVLSINNVEVSTMLIDDVVLILSIPRRLLLRIKFNKNRRERGASSRQPADRPVVEMQRSGIGTYGGMNANNDPHSPYGARYPPGSHSQQMTPRQNMPVNGDLPGRSSQRPPGYGIENGARDSFENLLNLDEENRQLRNAADEYSREPLMRAGGMSPTMSRLARQPLATSTYDTRSNSLPRRRAVSGPRNVKWRPDVVADLGEESDGATSAPEFGGYSTRYSNPLRLANGGVGRTVNDLFSGGEHRHWADLRQSQLQNAYPNPQIFPGQNYQNIQLTTPGWSQPADLRGGTRSCSLPSRSLVASSLVGSPQPMRREPNPLDRLILEGRGLKIPDKQRAVTEEMYCVLEVDECHRARTGVSTSEQRYRWKETFHIDVFNATTTHFFIYSWHPQFRHKLCHKGSLKLLEAFVVDQLNGDRIFALSLEPRGQLIVRIVCGSLEKKRMLRDELECSPLGTDLSIDAVPDTNVLACLIKDFLREMPEPLVPLQIHSMLLDAAAVMRPNDVQDTRNLVLSVVDCLPSANKPSYNAGGVIKEQVRPLDVAQACSTLQLLFDMWPSRVSPNHKL</sequence>